<evidence type="ECO:0000259" key="3">
    <source>
        <dbReference type="PROSITE" id="PS51112"/>
    </source>
</evidence>
<evidence type="ECO:0000313" key="4">
    <source>
        <dbReference type="EMBL" id="MCO5975363.1"/>
    </source>
</evidence>
<dbReference type="RefSeq" id="WP_252767809.1">
    <property type="nucleotide sequence ID" value="NZ_JAMXMC010000001.1"/>
</dbReference>
<comment type="caution">
    <text evidence="4">The sequence shown here is derived from an EMBL/GenBank/DDBJ whole genome shotgun (WGS) entry which is preliminary data.</text>
</comment>
<dbReference type="InterPro" id="IPR002737">
    <property type="entry name" value="MEMO1_fam"/>
</dbReference>
<dbReference type="Pfam" id="PF01871">
    <property type="entry name" value="AMMECR1"/>
    <property type="match status" value="1"/>
</dbReference>
<dbReference type="Gene3D" id="3.40.830.10">
    <property type="entry name" value="LigB-like"/>
    <property type="match status" value="1"/>
</dbReference>
<accession>A0ABT1BGK1</accession>
<evidence type="ECO:0000256" key="2">
    <source>
        <dbReference type="HAMAP-Rule" id="MF_00055"/>
    </source>
</evidence>
<sequence length="467" mass="50178">MPVTAHRPAAVAGRFYPAAPALLRAELQGYLDAVPATPPGSRPPKLLVVPHAGTVYSGPIAAHAYARLRPWRDQIHRVVLLGPTHRVAVQGLAAPTVAVFDTPLGPVPLDDAALAMLDALPQVSRNDRVHAQEHALEVQLPFLQLVLDDFTLVPLAVGDAAPEAVAQVLERLWGGDETLIVISSDLSHYLPYGQARVMDARTVAQVLEERSNLDPHDACGAMPLNGAMLCARRHGLRPHLLDLRNSGDTAGDRERVVGYAAFSFDAPAPQPPEKAGKAAEPEDAGLGPALLARARNSIAAALGLPLRAEPPCPALAAPGATFVTLQHQGQLRGCIGRLEAGHRSLDEDVRHNAFQAAFEDPRFAPLTAAEWPGLSVEVSVLSPPVPFPVRDEADACARLQPGVDGLILAWRGRRATFLPQVWQQLPDPIDFLSALKRKAGLPDDFWADDLTLARYQVQAFEEQEATR</sequence>
<dbReference type="Pfam" id="PF01875">
    <property type="entry name" value="Memo"/>
    <property type="match status" value="1"/>
</dbReference>
<organism evidence="4 5">
    <name type="scientific">Ideonella oryzae</name>
    <dbReference type="NCBI Taxonomy" id="2937441"/>
    <lineage>
        <taxon>Bacteria</taxon>
        <taxon>Pseudomonadati</taxon>
        <taxon>Pseudomonadota</taxon>
        <taxon>Betaproteobacteria</taxon>
        <taxon>Burkholderiales</taxon>
        <taxon>Sphaerotilaceae</taxon>
        <taxon>Ideonella</taxon>
    </lineage>
</organism>
<keyword evidence="5" id="KW-1185">Reference proteome</keyword>
<dbReference type="NCBIfam" id="TIGR00296">
    <property type="entry name" value="TIGR00296 family protein"/>
    <property type="match status" value="1"/>
</dbReference>
<dbReference type="PANTHER" id="PTHR11060:SF0">
    <property type="entry name" value="PROTEIN MEMO1"/>
    <property type="match status" value="1"/>
</dbReference>
<proteinExistence type="inferred from homology"/>
<dbReference type="InterPro" id="IPR027623">
    <property type="entry name" value="AmmeMemoSam_A"/>
</dbReference>
<dbReference type="PANTHER" id="PTHR11060">
    <property type="entry name" value="PROTEIN MEMO1"/>
    <property type="match status" value="1"/>
</dbReference>
<dbReference type="InterPro" id="IPR027485">
    <property type="entry name" value="AMMECR1_N"/>
</dbReference>
<dbReference type="CDD" id="cd07361">
    <property type="entry name" value="MEMO_like"/>
    <property type="match status" value="1"/>
</dbReference>
<dbReference type="EMBL" id="JAMXMC010000001">
    <property type="protein sequence ID" value="MCO5975363.1"/>
    <property type="molecule type" value="Genomic_DNA"/>
</dbReference>
<reference evidence="4 5" key="1">
    <citation type="submission" date="2022-06" db="EMBL/GenBank/DDBJ databases">
        <title>Ideonella sp. NS12-5 Genome sequencing and assembly.</title>
        <authorList>
            <person name="Jung Y."/>
        </authorList>
    </citation>
    <scope>NUCLEOTIDE SEQUENCE [LARGE SCALE GENOMIC DNA]</scope>
    <source>
        <strain evidence="4 5">NS12-5</strain>
    </source>
</reference>
<dbReference type="NCBIfam" id="TIGR04335">
    <property type="entry name" value="AmmeMemoSam_A"/>
    <property type="match status" value="1"/>
</dbReference>
<dbReference type="InterPro" id="IPR023473">
    <property type="entry name" value="AMMECR1"/>
</dbReference>
<dbReference type="Gene3D" id="3.30.700.20">
    <property type="entry name" value="Hypothetical protein ph0010, domain 1"/>
    <property type="match status" value="1"/>
</dbReference>
<dbReference type="Proteomes" id="UP001204851">
    <property type="component" value="Unassembled WGS sequence"/>
</dbReference>
<dbReference type="NCBIfam" id="TIGR04336">
    <property type="entry name" value="AmmeMemoSam_B"/>
    <property type="match status" value="1"/>
</dbReference>
<comment type="similarity">
    <text evidence="1 2">Belongs to the MEMO1 family.</text>
</comment>
<gene>
    <name evidence="4" type="primary">amrB</name>
    <name evidence="4" type="ORF">M0L44_01320</name>
</gene>
<protein>
    <recommendedName>
        <fullName evidence="2">MEMO1 family protein M0L44_01320</fullName>
    </recommendedName>
</protein>
<dbReference type="InterPro" id="IPR036071">
    <property type="entry name" value="AMMECR1_dom_sf"/>
</dbReference>
<evidence type="ECO:0000313" key="5">
    <source>
        <dbReference type="Proteomes" id="UP001204851"/>
    </source>
</evidence>
<dbReference type="SUPFAM" id="SSF143447">
    <property type="entry name" value="AMMECR1-like"/>
    <property type="match status" value="1"/>
</dbReference>
<dbReference type="InterPro" id="IPR002733">
    <property type="entry name" value="AMMECR1_domain"/>
</dbReference>
<evidence type="ECO:0000256" key="1">
    <source>
        <dbReference type="ARBA" id="ARBA00006315"/>
    </source>
</evidence>
<dbReference type="PROSITE" id="PS51112">
    <property type="entry name" value="AMMECR1"/>
    <property type="match status" value="1"/>
</dbReference>
<feature type="domain" description="AMMECR1" evidence="3">
    <location>
        <begin position="285"/>
        <end position="467"/>
    </location>
</feature>
<dbReference type="HAMAP" id="MF_00055">
    <property type="entry name" value="MEMO1"/>
    <property type="match status" value="1"/>
</dbReference>
<dbReference type="Gene3D" id="3.30.1490.150">
    <property type="entry name" value="Hypothetical protein ph0010, domain 2"/>
    <property type="match status" value="1"/>
</dbReference>
<name>A0ABT1BGK1_9BURK</name>